<dbReference type="CDD" id="cd07383">
    <property type="entry name" value="MPP_Dcr2"/>
    <property type="match status" value="1"/>
</dbReference>
<dbReference type="STRING" id="983967.A0A1E4SXP3"/>
<feature type="domain" description="Calcineurin-like phosphoesterase" evidence="1">
    <location>
        <begin position="238"/>
        <end position="500"/>
    </location>
</feature>
<dbReference type="SUPFAM" id="SSF56300">
    <property type="entry name" value="Metallo-dependent phosphatases"/>
    <property type="match status" value="1"/>
</dbReference>
<organism evidence="2 3">
    <name type="scientific">[Candida] arabinofermentans NRRL YB-2248</name>
    <dbReference type="NCBI Taxonomy" id="983967"/>
    <lineage>
        <taxon>Eukaryota</taxon>
        <taxon>Fungi</taxon>
        <taxon>Dikarya</taxon>
        <taxon>Ascomycota</taxon>
        <taxon>Saccharomycotina</taxon>
        <taxon>Pichiomycetes</taxon>
        <taxon>Pichiales</taxon>
        <taxon>Pichiaceae</taxon>
        <taxon>Ogataea</taxon>
        <taxon>Ogataea/Candida clade</taxon>
    </lineage>
</organism>
<dbReference type="Gene3D" id="3.60.21.10">
    <property type="match status" value="1"/>
</dbReference>
<proteinExistence type="predicted"/>
<dbReference type="InterPro" id="IPR004843">
    <property type="entry name" value="Calcineurin-like_PHP"/>
</dbReference>
<reference evidence="3" key="1">
    <citation type="submission" date="2016-04" db="EMBL/GenBank/DDBJ databases">
        <title>Comparative genomics of biotechnologically important yeasts.</title>
        <authorList>
            <consortium name="DOE Joint Genome Institute"/>
            <person name="Riley R."/>
            <person name="Haridas S."/>
            <person name="Wolfe K.H."/>
            <person name="Lopes M.R."/>
            <person name="Hittinger C.T."/>
            <person name="Goker M."/>
            <person name="Salamov A."/>
            <person name="Wisecaver J."/>
            <person name="Long T.M."/>
            <person name="Aerts A.L."/>
            <person name="Barry K."/>
            <person name="Choi C."/>
            <person name="Clum A."/>
            <person name="Coughlan A.Y."/>
            <person name="Deshpande S."/>
            <person name="Douglass A.P."/>
            <person name="Hanson S.J."/>
            <person name="Klenk H.-P."/>
            <person name="Labutti K."/>
            <person name="Lapidus A."/>
            <person name="Lindquist E."/>
            <person name="Lipzen A."/>
            <person name="Meier-Kolthoff J.P."/>
            <person name="Ohm R.A."/>
            <person name="Otillar R.P."/>
            <person name="Pangilinan J."/>
            <person name="Peng Y."/>
            <person name="Rokas A."/>
            <person name="Rosa C.A."/>
            <person name="Scheuner C."/>
            <person name="Sibirny A.A."/>
            <person name="Slot J.C."/>
            <person name="Stielow J.B."/>
            <person name="Sun H."/>
            <person name="Kurtzman C.P."/>
            <person name="Blackwell M."/>
            <person name="Grigoriev I.V."/>
            <person name="Jeffries T.W."/>
        </authorList>
    </citation>
    <scope>NUCLEOTIDE SEQUENCE [LARGE SCALE GENOMIC DNA]</scope>
    <source>
        <strain evidence="3">NRRL YB-2248</strain>
    </source>
</reference>
<dbReference type="InterPro" id="IPR029052">
    <property type="entry name" value="Metallo-depent_PP-like"/>
</dbReference>
<dbReference type="PANTHER" id="PTHR32440">
    <property type="entry name" value="PHOSPHATASE DCR2-RELATED-RELATED"/>
    <property type="match status" value="1"/>
</dbReference>
<dbReference type="EMBL" id="KV453858">
    <property type="protein sequence ID" value="ODV84254.1"/>
    <property type="molecule type" value="Genomic_DNA"/>
</dbReference>
<dbReference type="Pfam" id="PF00149">
    <property type="entry name" value="Metallophos"/>
    <property type="match status" value="1"/>
</dbReference>
<evidence type="ECO:0000313" key="2">
    <source>
        <dbReference type="EMBL" id="ODV84254.1"/>
    </source>
</evidence>
<dbReference type="AlphaFoldDB" id="A0A1E4SXP3"/>
<name>A0A1E4SXP3_9ASCO</name>
<accession>A0A1E4SXP3</accession>
<dbReference type="Proteomes" id="UP000094801">
    <property type="component" value="Unassembled WGS sequence"/>
</dbReference>
<dbReference type="GO" id="GO:0004721">
    <property type="term" value="F:phosphoprotein phosphatase activity"/>
    <property type="evidence" value="ECO:0007669"/>
    <property type="project" value="TreeGrafter"/>
</dbReference>
<evidence type="ECO:0000313" key="3">
    <source>
        <dbReference type="Proteomes" id="UP000094801"/>
    </source>
</evidence>
<evidence type="ECO:0000259" key="1">
    <source>
        <dbReference type="Pfam" id="PF00149"/>
    </source>
</evidence>
<dbReference type="GO" id="GO:0005737">
    <property type="term" value="C:cytoplasm"/>
    <property type="evidence" value="ECO:0007669"/>
    <property type="project" value="TreeGrafter"/>
</dbReference>
<keyword evidence="3" id="KW-1185">Reference proteome</keyword>
<sequence length="573" mass="64496">MDLEFQKCGMLSGSCETSSNWKDNPVYDSDIPTMWFKLPKNLDLKQSWMTSERYLFKKTILSKHAIEHSISVVNDIAIENKIVDEKIPNNQNSIPITIINDFNPTPISPEDLLDDNQSESYKTFLESITIPTEEMVTNEGWHKKDYGLWVKYGTFSATESITDINVLFGQGCVDPRPDWTVENFPLKLNLKYPETTGKYDKLRSNIHDSEVYLTCKRGLKTTPNPKISLSFDRTSRKFKILQVADLHFSTGHGECRDTFPAVEGECLADEKTLKFLEHVLDIEKPDLVALTGDQIFGEASPDAQTAMYKAVAPFIKRQIPFAMTFGNHDDEGSLSREQLMKLVSSLPYSLSVPGPDGVSGVGNYVLSVSPSSGRTDYNALSIYFLDSHKYAQGPKQKGYDYLKEDQLEFVMSKSEDVKGKNDLVKGSINKKISPYNPLSMAFFHIPLPEYRNFKNEETGAKRKVIGSYKEAVTAPFHNSGMKQMLSEVGVSVVSVGHDHCNDYCVMDDIWLCYGGAVGEGGYAGYGGTNRRLRLYEVNEQRGMIDTWKRLESEPDMIYDAIILVDKGQVITST</sequence>
<protein>
    <recommendedName>
        <fullName evidence="1">Calcineurin-like phosphoesterase domain-containing protein</fullName>
    </recommendedName>
</protein>
<dbReference type="OrthoDB" id="783096at2759"/>
<dbReference type="PANTHER" id="PTHR32440:SF0">
    <property type="entry name" value="PHOSPHATASE DCR2-RELATED"/>
    <property type="match status" value="1"/>
</dbReference>
<gene>
    <name evidence="2" type="ORF">CANARDRAFT_8931</name>
</gene>